<comment type="subunit">
    <text evidence="6">RNAP is composed of a core of 2 alpha, a beta and a beta' subunits. The core is associated with a delta subunit and one of several sigma factors.</text>
</comment>
<keyword evidence="5 6" id="KW-0804">Transcription</keyword>
<dbReference type="HAMAP" id="MF_00357">
    <property type="entry name" value="RNApol_bact_RpoE"/>
    <property type="match status" value="1"/>
</dbReference>
<dbReference type="NCBIfam" id="TIGR04567">
    <property type="entry name" value="RNAP_delt_lowGC"/>
    <property type="match status" value="1"/>
</dbReference>
<dbReference type="Proteomes" id="UP000602076">
    <property type="component" value="Unassembled WGS sequence"/>
</dbReference>
<name>A0A927CSH8_9BACI</name>
<evidence type="ECO:0000313" key="10">
    <source>
        <dbReference type="Proteomes" id="UP000602076"/>
    </source>
</evidence>
<keyword evidence="10" id="KW-1185">Reference proteome</keyword>
<dbReference type="GO" id="GO:0006351">
    <property type="term" value="P:DNA-templated transcription"/>
    <property type="evidence" value="ECO:0007669"/>
    <property type="project" value="InterPro"/>
</dbReference>
<dbReference type="PROSITE" id="PS51913">
    <property type="entry name" value="HTH_HARE"/>
    <property type="match status" value="1"/>
</dbReference>
<sequence length="176" mass="20741">MSLNQYTQEEIKEMSLIEVAYEIMQENHSKQAVAFGDLVQQIAQLQELSTIEVQQKIAQFYTDLNVDGRFNTVGENRWGLKDWYPIDQVEDELINPVKPKKKKGKKVVDEDFEDLDLDEIDEFDDTEEEELLVDEEDILDLDEDDDEDLDEDELIEDDFEIVDEEELDEEEEDELL</sequence>
<reference evidence="9" key="1">
    <citation type="submission" date="2020-09" db="EMBL/GenBank/DDBJ databases">
        <title>Bacillus faecalis sp. nov., a moderately halophilic bacterium isolated from cow faeces.</title>
        <authorList>
            <person name="Jiang L."/>
            <person name="Lee J."/>
        </authorList>
    </citation>
    <scope>NUCLEOTIDE SEQUENCE</scope>
    <source>
        <strain evidence="9">AGMB 02131</strain>
    </source>
</reference>
<dbReference type="GO" id="GO:0003899">
    <property type="term" value="F:DNA-directed RNA polymerase activity"/>
    <property type="evidence" value="ECO:0007669"/>
    <property type="project" value="UniProtKB-UniRule"/>
</dbReference>
<evidence type="ECO:0000259" key="8">
    <source>
        <dbReference type="PROSITE" id="PS51913"/>
    </source>
</evidence>
<evidence type="ECO:0000256" key="6">
    <source>
        <dbReference type="HAMAP-Rule" id="MF_00357"/>
    </source>
</evidence>
<gene>
    <name evidence="6 9" type="primary">rpoE</name>
    <name evidence="9" type="ORF">IEO70_01655</name>
</gene>
<dbReference type="InterPro" id="IPR029757">
    <property type="entry name" value="RpoE"/>
</dbReference>
<comment type="similarity">
    <text evidence="1 6">Belongs to the RpoE family.</text>
</comment>
<feature type="domain" description="HTH HARE-type" evidence="8">
    <location>
        <begin position="14"/>
        <end position="83"/>
    </location>
</feature>
<keyword evidence="2 6" id="KW-0240">DNA-directed RNA polymerase</keyword>
<proteinExistence type="inferred from homology"/>
<evidence type="ECO:0000256" key="5">
    <source>
        <dbReference type="ARBA" id="ARBA00023163"/>
    </source>
</evidence>
<organism evidence="9 10">
    <name type="scientific">Peribacillus faecalis</name>
    <dbReference type="NCBI Taxonomy" id="2772559"/>
    <lineage>
        <taxon>Bacteria</taxon>
        <taxon>Bacillati</taxon>
        <taxon>Bacillota</taxon>
        <taxon>Bacilli</taxon>
        <taxon>Bacillales</taxon>
        <taxon>Bacillaceae</taxon>
        <taxon>Peribacillus</taxon>
    </lineage>
</organism>
<evidence type="ECO:0000256" key="7">
    <source>
        <dbReference type="SAM" id="MobiDB-lite"/>
    </source>
</evidence>
<protein>
    <recommendedName>
        <fullName evidence="6">Probable DNA-directed RNA polymerase subunit delta</fullName>
    </recommendedName>
    <alternativeName>
        <fullName evidence="6">RNAP delta factor</fullName>
    </alternativeName>
</protein>
<feature type="region of interest" description="Disordered" evidence="7">
    <location>
        <begin position="118"/>
        <end position="176"/>
    </location>
</feature>
<dbReference type="GO" id="GO:0000428">
    <property type="term" value="C:DNA-directed RNA polymerase complex"/>
    <property type="evidence" value="ECO:0007669"/>
    <property type="project" value="UniProtKB-KW"/>
</dbReference>
<dbReference type="GO" id="GO:0006355">
    <property type="term" value="P:regulation of DNA-templated transcription"/>
    <property type="evidence" value="ECO:0007669"/>
    <property type="project" value="UniProtKB-UniRule"/>
</dbReference>
<evidence type="ECO:0000256" key="3">
    <source>
        <dbReference type="ARBA" id="ARBA00022679"/>
    </source>
</evidence>
<accession>A0A927CSH8</accession>
<dbReference type="EMBL" id="JACXSI010000002">
    <property type="protein sequence ID" value="MBD3107072.1"/>
    <property type="molecule type" value="Genomic_DNA"/>
</dbReference>
<evidence type="ECO:0000256" key="1">
    <source>
        <dbReference type="ARBA" id="ARBA00009828"/>
    </source>
</evidence>
<dbReference type="Pfam" id="PF05066">
    <property type="entry name" value="HARE-HTH"/>
    <property type="match status" value="1"/>
</dbReference>
<dbReference type="Gene3D" id="1.10.10.1250">
    <property type="entry name" value="RNA polymerase, subunit delta, N-terminal domain"/>
    <property type="match status" value="1"/>
</dbReference>
<evidence type="ECO:0000313" key="9">
    <source>
        <dbReference type="EMBL" id="MBD3107072.1"/>
    </source>
</evidence>
<comment type="function">
    <text evidence="6">Participates in both the initiation and recycling phases of transcription. In the presence of the delta subunit, RNAP displays an increased specificity of transcription, a decreased affinity for nucleic acids, and an increased efficiency of RNA synthesis because of enhanced recycling.</text>
</comment>
<dbReference type="InterPro" id="IPR038087">
    <property type="entry name" value="RNAP_delta_N_dom_sf"/>
</dbReference>
<dbReference type="AlphaFoldDB" id="A0A927CSH8"/>
<evidence type="ECO:0000256" key="2">
    <source>
        <dbReference type="ARBA" id="ARBA00022478"/>
    </source>
</evidence>
<keyword evidence="3 6" id="KW-0808">Transferase</keyword>
<comment type="caution">
    <text evidence="9">The sequence shown here is derived from an EMBL/GenBank/DDBJ whole genome shotgun (WGS) entry which is preliminary data.</text>
</comment>
<evidence type="ECO:0000256" key="4">
    <source>
        <dbReference type="ARBA" id="ARBA00022695"/>
    </source>
</evidence>
<dbReference type="InterPro" id="IPR007759">
    <property type="entry name" value="Asxl_HARE-HTH"/>
</dbReference>
<keyword evidence="4 6" id="KW-0548">Nucleotidyltransferase</keyword>